<evidence type="ECO:0000256" key="1">
    <source>
        <dbReference type="ARBA" id="ARBA00001936"/>
    </source>
</evidence>
<comment type="cofactor">
    <cofactor evidence="1">
        <name>Mn(2+)</name>
        <dbReference type="ChEBI" id="CHEBI:29035"/>
    </cofactor>
</comment>
<dbReference type="InterPro" id="IPR001667">
    <property type="entry name" value="DDH_dom"/>
</dbReference>
<evidence type="ECO:0000256" key="2">
    <source>
        <dbReference type="ARBA" id="ARBA00022723"/>
    </source>
</evidence>
<evidence type="ECO:0000256" key="4">
    <source>
        <dbReference type="ARBA" id="ARBA00023211"/>
    </source>
</evidence>
<accession>A0A0D2CTV6</accession>
<dbReference type="Pfam" id="PF01368">
    <property type="entry name" value="DHH"/>
    <property type="match status" value="1"/>
</dbReference>
<dbReference type="InterPro" id="IPR038763">
    <property type="entry name" value="DHH_sf"/>
</dbReference>
<dbReference type="Pfam" id="PF02833">
    <property type="entry name" value="DHHA2"/>
    <property type="match status" value="1"/>
</dbReference>
<dbReference type="PANTHER" id="PTHR12112:SF39">
    <property type="entry name" value="EG:152A3.5 PROTEIN (FBGN0003116_PN PROTEIN)"/>
    <property type="match status" value="1"/>
</dbReference>
<dbReference type="HOGENOM" id="CLU_019358_1_0_1"/>
<dbReference type="InterPro" id="IPR038222">
    <property type="entry name" value="DHHA2_dom_sf"/>
</dbReference>
<dbReference type="PANTHER" id="PTHR12112">
    <property type="entry name" value="BNIP - RELATED"/>
    <property type="match status" value="1"/>
</dbReference>
<dbReference type="InterPro" id="IPR004097">
    <property type="entry name" value="DHHA2"/>
</dbReference>
<dbReference type="GO" id="GO:0005737">
    <property type="term" value="C:cytoplasm"/>
    <property type="evidence" value="ECO:0007669"/>
    <property type="project" value="InterPro"/>
</dbReference>
<evidence type="ECO:0000256" key="3">
    <source>
        <dbReference type="ARBA" id="ARBA00022801"/>
    </source>
</evidence>
<evidence type="ECO:0000313" key="7">
    <source>
        <dbReference type="Proteomes" id="UP000054266"/>
    </source>
</evidence>
<dbReference type="Gene3D" id="3.90.1640.10">
    <property type="entry name" value="inorganic pyrophosphatase (n-terminal core)"/>
    <property type="match status" value="1"/>
</dbReference>
<dbReference type="SUPFAM" id="SSF64182">
    <property type="entry name" value="DHH phosphoesterases"/>
    <property type="match status" value="1"/>
</dbReference>
<evidence type="ECO:0000259" key="5">
    <source>
        <dbReference type="SMART" id="SM01131"/>
    </source>
</evidence>
<reference evidence="6 7" key="1">
    <citation type="submission" date="2015-01" db="EMBL/GenBank/DDBJ databases">
        <title>The Genome Sequence of Capronia semiimmersa CBS27337.</title>
        <authorList>
            <consortium name="The Broad Institute Genomics Platform"/>
            <person name="Cuomo C."/>
            <person name="de Hoog S."/>
            <person name="Gorbushina A."/>
            <person name="Stielow B."/>
            <person name="Teixiera M."/>
            <person name="Abouelleil A."/>
            <person name="Chapman S.B."/>
            <person name="Priest M."/>
            <person name="Young S.K."/>
            <person name="Wortman J."/>
            <person name="Nusbaum C."/>
            <person name="Birren B."/>
        </authorList>
    </citation>
    <scope>NUCLEOTIDE SEQUENCE [LARGE SCALE GENOMIC DNA]</scope>
    <source>
        <strain evidence="6 7">CBS 27337</strain>
    </source>
</reference>
<name>A0A0D2CTV6_9EURO</name>
<dbReference type="STRING" id="5601.A0A0D2CTV6"/>
<dbReference type="GO" id="GO:0046872">
    <property type="term" value="F:metal ion binding"/>
    <property type="evidence" value="ECO:0007669"/>
    <property type="project" value="UniProtKB-KW"/>
</dbReference>
<dbReference type="GO" id="GO:0004309">
    <property type="term" value="F:exopolyphosphatase activity"/>
    <property type="evidence" value="ECO:0007669"/>
    <property type="project" value="TreeGrafter"/>
</dbReference>
<dbReference type="SMART" id="SM01131">
    <property type="entry name" value="DHHA2"/>
    <property type="match status" value="1"/>
</dbReference>
<sequence length="494" mass="53412">MSEHHPAERGPDEPHSMPLLRTYLSRIRSLVFPGNVGSARVGHENSVLVMGNPSADLDSFISAVTTSYFYNLKSNSAHAKQRTYIPILNLPSVSSADLWRLRPEFGVAIRLALGESADAISQGKAGEQGKTAVLEDLITIADIKANSNSSLYSLFTDSSNSESGSSPKDAEEKQPLFLVDHNAPSIPGLSDKLISTRFTVAGCIDHHVDESYVPKDATPRIVTTGIGSCTSLVVKHLRDEALWPPRTSETLSSSSSEVQALQQISRLALAPILIDTANLKASGDKCSDTDREAVKFLESAITRPVPPGGQVAASTPPWHRDAFHSAISGAKSNSLNLLSMQEIFDRDYKVWTERTSTGRDVKIGISSLVRPLSWLAEHAGGVDEFLAEIETFARSAGRALGVFGMLTRTGDGRKEVVVLAFDEAGVNGLVEDFERPSRSGELQLRPWEGDETLAGALGQKFGRTGGECKIWFMGDTSKSRKQVGPLLREAVRAM</sequence>
<keyword evidence="3" id="KW-0378">Hydrolase</keyword>
<keyword evidence="4" id="KW-0464">Manganese</keyword>
<evidence type="ECO:0000313" key="6">
    <source>
        <dbReference type="EMBL" id="KIW68626.1"/>
    </source>
</evidence>
<gene>
    <name evidence="6" type="ORF">PV04_04560</name>
</gene>
<feature type="domain" description="DHHA2" evidence="5">
    <location>
        <begin position="324"/>
        <end position="491"/>
    </location>
</feature>
<dbReference type="Gene3D" id="3.10.310.20">
    <property type="entry name" value="DHHA2 domain"/>
    <property type="match status" value="1"/>
</dbReference>
<dbReference type="AlphaFoldDB" id="A0A0D2CTV6"/>
<dbReference type="Proteomes" id="UP000054266">
    <property type="component" value="Unassembled WGS sequence"/>
</dbReference>
<proteinExistence type="predicted"/>
<protein>
    <recommendedName>
        <fullName evidence="5">DHHA2 domain-containing protein</fullName>
    </recommendedName>
</protein>
<dbReference type="EMBL" id="KN846958">
    <property type="protein sequence ID" value="KIW68626.1"/>
    <property type="molecule type" value="Genomic_DNA"/>
</dbReference>
<organism evidence="6 7">
    <name type="scientific">Phialophora macrospora</name>
    <dbReference type="NCBI Taxonomy" id="1851006"/>
    <lineage>
        <taxon>Eukaryota</taxon>
        <taxon>Fungi</taxon>
        <taxon>Dikarya</taxon>
        <taxon>Ascomycota</taxon>
        <taxon>Pezizomycotina</taxon>
        <taxon>Eurotiomycetes</taxon>
        <taxon>Chaetothyriomycetidae</taxon>
        <taxon>Chaetothyriales</taxon>
        <taxon>Herpotrichiellaceae</taxon>
        <taxon>Phialophora</taxon>
    </lineage>
</organism>
<keyword evidence="2" id="KW-0479">Metal-binding</keyword>
<keyword evidence="7" id="KW-1185">Reference proteome</keyword>